<evidence type="ECO:0000313" key="1">
    <source>
        <dbReference type="EMBL" id="CDO54054.1"/>
    </source>
</evidence>
<accession>A0A0J9XB47</accession>
<dbReference type="Proteomes" id="UP000242525">
    <property type="component" value="Unassembled WGS sequence"/>
</dbReference>
<proteinExistence type="predicted"/>
<reference evidence="1" key="1">
    <citation type="submission" date="2014-03" db="EMBL/GenBank/DDBJ databases">
        <authorList>
            <person name="Casaregola S."/>
        </authorList>
    </citation>
    <scope>NUCLEOTIDE SEQUENCE [LARGE SCALE GENOMIC DNA]</scope>
    <source>
        <strain evidence="1">CLIB 918</strain>
    </source>
</reference>
<protein>
    <submittedName>
        <fullName evidence="1">Uncharacterized protein</fullName>
    </submittedName>
</protein>
<organism evidence="1 2">
    <name type="scientific">Geotrichum candidum</name>
    <name type="common">Oospora lactis</name>
    <name type="synonym">Dipodascus geotrichum</name>
    <dbReference type="NCBI Taxonomy" id="1173061"/>
    <lineage>
        <taxon>Eukaryota</taxon>
        <taxon>Fungi</taxon>
        <taxon>Dikarya</taxon>
        <taxon>Ascomycota</taxon>
        <taxon>Saccharomycotina</taxon>
        <taxon>Dipodascomycetes</taxon>
        <taxon>Dipodascales</taxon>
        <taxon>Dipodascaceae</taxon>
        <taxon>Geotrichum</taxon>
    </lineage>
</organism>
<evidence type="ECO:0000313" key="2">
    <source>
        <dbReference type="Proteomes" id="UP000242525"/>
    </source>
</evidence>
<sequence>MKSIWATRARIIPNSATAARQQHHNHQQQRCRSIATLREHNILAEAVTERDVVRYLGPDYQRNYKLEAIVRMLADHLIVYETMDNVFNQRRLEVYSFQSVGPDDHDRKRSALAALRDVYLRTGVVVNQPLLDSLSIDLLNQTHSSLTTSMKFINESTYYKYLNRITSARGSGPLIPVKDHGRESYKIRSLKATERMNNKLIAHLETKFFGQETNLGNNNDDQDARSMVKSHSVEQGSSFLSGIADILMNSHALPNLKTFNLLIRQLNAYRLPVPARMVTDALLISDLPLNNNLYNTMLKLAISTGDKSLFMKLAAVIDCNSVSVSSSNQGTPLTSAYWDLFNPIKMSSYKNHDWPKPTPEDVKFGQRFFEENLVTLDEDSNATSSSSSSSSNTQKSVVKFNRNEGVFSVKLFTTLISGLVRFGWFWWVDVAIRKMTAEGFPLTLEVLTQNMQAATATKDAAKVYWTWAEMLKLPLPTGSAEIREHTARDRNGFLYSLKPFDYESFIVCTNAARAIKNPTLAAEMASFYKEVLYFKVNLSLKENKDRKKTHLPLLAASSLRIPFFSFTSQQDKSAAAEPAEGHSPVYAADEDIMATGNQATGSSDAASKPVFKLDRVQLPAGYKNASGIVNGGLLLWDPVATAQPQADAKGRSFRLAASRQREGLKRNMAAVPEPKRWFDNL</sequence>
<gene>
    <name evidence="1" type="ORF">BN980_GECA06s03981g</name>
</gene>
<dbReference type="AlphaFoldDB" id="A0A0J9XB47"/>
<keyword evidence="2" id="KW-1185">Reference proteome</keyword>
<name>A0A0J9XB47_GEOCN</name>
<comment type="caution">
    <text evidence="1">The sequence shown here is derived from an EMBL/GenBank/DDBJ whole genome shotgun (WGS) entry which is preliminary data.</text>
</comment>
<dbReference type="EMBL" id="CCBN010000006">
    <property type="protein sequence ID" value="CDO54054.1"/>
    <property type="molecule type" value="Genomic_DNA"/>
</dbReference>